<dbReference type="SUPFAM" id="SSF51717">
    <property type="entry name" value="Dihydropteroate synthetase-like"/>
    <property type="match status" value="1"/>
</dbReference>
<dbReference type="PANTHER" id="PTHR20941">
    <property type="entry name" value="FOLATE SYNTHESIS PROTEINS"/>
    <property type="match status" value="1"/>
</dbReference>
<gene>
    <name evidence="13" type="primary">folP</name>
    <name evidence="13" type="ORF">ACFO26_06470</name>
</gene>
<dbReference type="Proteomes" id="UP001595987">
    <property type="component" value="Unassembled WGS sequence"/>
</dbReference>
<comment type="cofactor">
    <cofactor evidence="2">
        <name>Mg(2+)</name>
        <dbReference type="ChEBI" id="CHEBI:18420"/>
    </cofactor>
</comment>
<keyword evidence="8" id="KW-0479">Metal-binding</keyword>
<keyword evidence="7 13" id="KW-0808">Transferase</keyword>
<evidence type="ECO:0000256" key="5">
    <source>
        <dbReference type="ARBA" id="ARBA00012458"/>
    </source>
</evidence>
<keyword evidence="9" id="KW-0460">Magnesium</keyword>
<evidence type="ECO:0000259" key="12">
    <source>
        <dbReference type="PROSITE" id="PS50972"/>
    </source>
</evidence>
<evidence type="ECO:0000256" key="10">
    <source>
        <dbReference type="ARBA" id="ARBA00022909"/>
    </source>
</evidence>
<dbReference type="InterPro" id="IPR006390">
    <property type="entry name" value="DHP_synth_dom"/>
</dbReference>
<evidence type="ECO:0000256" key="9">
    <source>
        <dbReference type="ARBA" id="ARBA00022842"/>
    </source>
</evidence>
<dbReference type="InterPro" id="IPR045031">
    <property type="entry name" value="DHP_synth-like"/>
</dbReference>
<dbReference type="PANTHER" id="PTHR20941:SF1">
    <property type="entry name" value="FOLIC ACID SYNTHESIS PROTEIN FOL1"/>
    <property type="match status" value="1"/>
</dbReference>
<keyword evidence="10" id="KW-0289">Folate biosynthesis</keyword>
<comment type="similarity">
    <text evidence="4">Belongs to the DHPS family.</text>
</comment>
<feature type="domain" description="Pterin-binding" evidence="12">
    <location>
        <begin position="98"/>
        <end position="349"/>
    </location>
</feature>
<evidence type="ECO:0000256" key="8">
    <source>
        <dbReference type="ARBA" id="ARBA00022723"/>
    </source>
</evidence>
<dbReference type="NCBIfam" id="TIGR01496">
    <property type="entry name" value="DHPS"/>
    <property type="match status" value="1"/>
</dbReference>
<dbReference type="RefSeq" id="WP_213536035.1">
    <property type="nucleotide sequence ID" value="NZ_BOVQ01000005.1"/>
</dbReference>
<dbReference type="Gene3D" id="3.20.20.20">
    <property type="entry name" value="Dihydropteroate synthase-like"/>
    <property type="match status" value="1"/>
</dbReference>
<accession>A0ABV9JGU6</accession>
<comment type="pathway">
    <text evidence="3">Cofactor biosynthesis; tetrahydrofolate biosynthesis; 7,8-dihydrofolate from 2-amino-4-hydroxy-6-hydroxymethyl-7,8-dihydropteridine diphosphate and 4-aminobenzoate: step 1/2.</text>
</comment>
<evidence type="ECO:0000256" key="1">
    <source>
        <dbReference type="ARBA" id="ARBA00000012"/>
    </source>
</evidence>
<keyword evidence="14" id="KW-1185">Reference proteome</keyword>
<sequence length="357" mass="40549">MKIIELNLKSFGLKVITIKFSEITSQTNKELQKRLYHIGNQIQISSDEILLSLTIYELYKLIKSWKNEDEKEKLSTIFERHRIIWAGKNFSFDLTLNPIVYSIMNVTPDSFYDGAKKNLSLSHIMKVAEENLSNGADVLELGGKSSRPGYSDITPEEEWLRLKVAIAEMRKEFPKSVLAVDTDEAYVMERAIDAGIDIINDIDGFDTEEKLKIVHNYLPSVVAMNNGRAGFSYADNVYEELPKFFMNKGNELLELGLKKEQICIDAGVGFWNGPSGSDSVQRVKSTDLLAELGFPVMIAISRKSFMENIFSAKGDERLFSSLMLEAQMIADGGRILRVHDTKETKHLIDAYKLYQEF</sequence>
<reference evidence="14" key="1">
    <citation type="journal article" date="2019" name="Int. J. Syst. Evol. Microbiol.">
        <title>The Global Catalogue of Microorganisms (GCM) 10K type strain sequencing project: providing services to taxonomists for standard genome sequencing and annotation.</title>
        <authorList>
            <consortium name="The Broad Institute Genomics Platform"/>
            <consortium name="The Broad Institute Genome Sequencing Center for Infectious Disease"/>
            <person name="Wu L."/>
            <person name="Ma J."/>
        </authorList>
    </citation>
    <scope>NUCLEOTIDE SEQUENCE [LARGE SCALE GENOMIC DNA]</scope>
    <source>
        <strain evidence="14">CCUG 63287</strain>
    </source>
</reference>
<dbReference type="InterPro" id="IPR000489">
    <property type="entry name" value="Pterin-binding_dom"/>
</dbReference>
<evidence type="ECO:0000256" key="7">
    <source>
        <dbReference type="ARBA" id="ARBA00022679"/>
    </source>
</evidence>
<dbReference type="EMBL" id="JBHSGD010000005">
    <property type="protein sequence ID" value="MFC4652549.1"/>
    <property type="molecule type" value="Genomic_DNA"/>
</dbReference>
<dbReference type="InterPro" id="IPR011005">
    <property type="entry name" value="Dihydropteroate_synth-like_sf"/>
</dbReference>
<evidence type="ECO:0000313" key="13">
    <source>
        <dbReference type="EMBL" id="MFC4652549.1"/>
    </source>
</evidence>
<evidence type="ECO:0000256" key="11">
    <source>
        <dbReference type="ARBA" id="ARBA00030193"/>
    </source>
</evidence>
<protein>
    <recommendedName>
        <fullName evidence="6">Dihydropteroate synthase</fullName>
        <ecNumber evidence="5">2.5.1.15</ecNumber>
    </recommendedName>
    <alternativeName>
        <fullName evidence="11">Dihydropteroate pyrophosphorylase</fullName>
    </alternativeName>
</protein>
<evidence type="ECO:0000256" key="6">
    <source>
        <dbReference type="ARBA" id="ARBA00016919"/>
    </source>
</evidence>
<evidence type="ECO:0000256" key="4">
    <source>
        <dbReference type="ARBA" id="ARBA00009503"/>
    </source>
</evidence>
<name>A0ABV9JGU6_9LACT</name>
<dbReference type="PROSITE" id="PS50972">
    <property type="entry name" value="PTERIN_BINDING"/>
    <property type="match status" value="1"/>
</dbReference>
<evidence type="ECO:0000313" key="14">
    <source>
        <dbReference type="Proteomes" id="UP001595987"/>
    </source>
</evidence>
<organism evidence="13 14">
    <name type="scientific">Lactococcus nasutitermitis</name>
    <dbReference type="NCBI Taxonomy" id="1652957"/>
    <lineage>
        <taxon>Bacteria</taxon>
        <taxon>Bacillati</taxon>
        <taxon>Bacillota</taxon>
        <taxon>Bacilli</taxon>
        <taxon>Lactobacillales</taxon>
        <taxon>Streptococcaceae</taxon>
        <taxon>Lactococcus</taxon>
    </lineage>
</organism>
<dbReference type="Pfam" id="PF00809">
    <property type="entry name" value="Pterin_bind"/>
    <property type="match status" value="1"/>
</dbReference>
<dbReference type="GO" id="GO:0004156">
    <property type="term" value="F:dihydropteroate synthase activity"/>
    <property type="evidence" value="ECO:0007669"/>
    <property type="project" value="UniProtKB-EC"/>
</dbReference>
<dbReference type="EC" id="2.5.1.15" evidence="5"/>
<comment type="catalytic activity">
    <reaction evidence="1">
        <text>(7,8-dihydropterin-6-yl)methyl diphosphate + 4-aminobenzoate = 7,8-dihydropteroate + diphosphate</text>
        <dbReference type="Rhea" id="RHEA:19949"/>
        <dbReference type="ChEBI" id="CHEBI:17836"/>
        <dbReference type="ChEBI" id="CHEBI:17839"/>
        <dbReference type="ChEBI" id="CHEBI:33019"/>
        <dbReference type="ChEBI" id="CHEBI:72950"/>
        <dbReference type="EC" id="2.5.1.15"/>
    </reaction>
</comment>
<proteinExistence type="inferred from homology"/>
<evidence type="ECO:0000256" key="3">
    <source>
        <dbReference type="ARBA" id="ARBA00004763"/>
    </source>
</evidence>
<evidence type="ECO:0000256" key="2">
    <source>
        <dbReference type="ARBA" id="ARBA00001946"/>
    </source>
</evidence>
<comment type="caution">
    <text evidence="13">The sequence shown here is derived from an EMBL/GenBank/DDBJ whole genome shotgun (WGS) entry which is preliminary data.</text>
</comment>